<dbReference type="SUPFAM" id="SSF46785">
    <property type="entry name" value="Winged helix' DNA-binding domain"/>
    <property type="match status" value="1"/>
</dbReference>
<dbReference type="PRINTS" id="PR00778">
    <property type="entry name" value="HTHARSR"/>
</dbReference>
<dbReference type="Proteomes" id="UP000288675">
    <property type="component" value="Chromosome"/>
</dbReference>
<keyword evidence="1" id="KW-0238">DNA-binding</keyword>
<dbReference type="AlphaFoldDB" id="A0AAJ4D450"/>
<dbReference type="InterPro" id="IPR001845">
    <property type="entry name" value="HTH_ArsR_DNA-bd_dom"/>
</dbReference>
<dbReference type="Gene3D" id="1.10.10.10">
    <property type="entry name" value="Winged helix-like DNA-binding domain superfamily/Winged helix DNA-binding domain"/>
    <property type="match status" value="1"/>
</dbReference>
<evidence type="ECO:0000313" key="3">
    <source>
        <dbReference type="EMBL" id="QAT67170.1"/>
    </source>
</evidence>
<dbReference type="GO" id="GO:0003700">
    <property type="term" value="F:DNA-binding transcription factor activity"/>
    <property type="evidence" value="ECO:0007669"/>
    <property type="project" value="InterPro"/>
</dbReference>
<dbReference type="GO" id="GO:0003677">
    <property type="term" value="F:DNA binding"/>
    <property type="evidence" value="ECO:0007669"/>
    <property type="project" value="UniProtKB-KW"/>
</dbReference>
<dbReference type="PANTHER" id="PTHR39168">
    <property type="entry name" value="TRANSCRIPTIONAL REGULATOR-RELATED"/>
    <property type="match status" value="1"/>
</dbReference>
<name>A0AAJ4D450_9BACI</name>
<dbReference type="GO" id="GO:0046686">
    <property type="term" value="P:response to cadmium ion"/>
    <property type="evidence" value="ECO:0007669"/>
    <property type="project" value="TreeGrafter"/>
</dbReference>
<dbReference type="GO" id="GO:0097063">
    <property type="term" value="F:cadmium ion sensor activity"/>
    <property type="evidence" value="ECO:0007669"/>
    <property type="project" value="TreeGrafter"/>
</dbReference>
<dbReference type="GO" id="GO:0032791">
    <property type="term" value="F:lead ion binding"/>
    <property type="evidence" value="ECO:0007669"/>
    <property type="project" value="TreeGrafter"/>
</dbReference>
<dbReference type="GeneID" id="82855223"/>
<evidence type="ECO:0000313" key="4">
    <source>
        <dbReference type="Proteomes" id="UP000288675"/>
    </source>
</evidence>
<dbReference type="InterPro" id="IPR036388">
    <property type="entry name" value="WH-like_DNA-bd_sf"/>
</dbReference>
<dbReference type="NCBIfam" id="NF033788">
    <property type="entry name" value="HTH_metalloreg"/>
    <property type="match status" value="1"/>
</dbReference>
<dbReference type="PROSITE" id="PS50987">
    <property type="entry name" value="HTH_ARSR_2"/>
    <property type="match status" value="1"/>
</dbReference>
<evidence type="ECO:0000256" key="1">
    <source>
        <dbReference type="ARBA" id="ARBA00023125"/>
    </source>
</evidence>
<dbReference type="KEGG" id="bgy:BGLY_4114"/>
<dbReference type="Pfam" id="PF12840">
    <property type="entry name" value="HTH_20"/>
    <property type="match status" value="1"/>
</dbReference>
<accession>A0AAJ4D450</accession>
<evidence type="ECO:0000259" key="2">
    <source>
        <dbReference type="PROSITE" id="PS50987"/>
    </source>
</evidence>
<dbReference type="RefSeq" id="WP_046131834.1">
    <property type="nucleotide sequence ID" value="NZ_CP035232.1"/>
</dbReference>
<dbReference type="EMBL" id="CP035232">
    <property type="protein sequence ID" value="QAT67170.1"/>
    <property type="molecule type" value="Genomic_DNA"/>
</dbReference>
<dbReference type="CDD" id="cd00090">
    <property type="entry name" value="HTH_ARSR"/>
    <property type="match status" value="1"/>
</dbReference>
<gene>
    <name evidence="3" type="ORF">EQZ20_21340</name>
</gene>
<organism evidence="3 4">
    <name type="scientific">Bacillus glycinifermentans</name>
    <dbReference type="NCBI Taxonomy" id="1664069"/>
    <lineage>
        <taxon>Bacteria</taxon>
        <taxon>Bacillati</taxon>
        <taxon>Bacillota</taxon>
        <taxon>Bacilli</taxon>
        <taxon>Bacillales</taxon>
        <taxon>Bacillaceae</taxon>
        <taxon>Bacillus</taxon>
    </lineage>
</organism>
<feature type="domain" description="HTH arsR-type" evidence="2">
    <location>
        <begin position="1"/>
        <end position="94"/>
    </location>
</feature>
<dbReference type="GO" id="GO:0010288">
    <property type="term" value="P:response to lead ion"/>
    <property type="evidence" value="ECO:0007669"/>
    <property type="project" value="TreeGrafter"/>
</dbReference>
<dbReference type="InterPro" id="IPR036390">
    <property type="entry name" value="WH_DNA-bd_sf"/>
</dbReference>
<sequence length="231" mass="26202">MNVTPNIAEAAKLITDPSRAAMLTALLDDRFYTASELAGFAGVKQQTASFHLAKLADADMVVSQKQGRHRYYRLKHSETARILETLLLAAPPGEIRSFRQSAEDRAIRKARTCYDHLAGTLGVKLAEQLVSMDFLKENEEAFTVTEKGESCFKELGIDVREVKRKRRSFCHRCLDWSERRYHLAGALGSALLDAFIRMGWIERRPLSRAVSITTKGEKEFERVFHISIKKN</sequence>
<reference evidence="3 4" key="1">
    <citation type="submission" date="2019-01" db="EMBL/GenBank/DDBJ databases">
        <title>Genome sequence of Bacillus glycinifermentans SRCM103574.</title>
        <authorList>
            <person name="Kong H.-J."/>
            <person name="Jeong S.-Y."/>
            <person name="Jeong D.-Y."/>
        </authorList>
    </citation>
    <scope>NUCLEOTIDE SEQUENCE [LARGE SCALE GENOMIC DNA]</scope>
    <source>
        <strain evidence="3 4">SRCM103574</strain>
    </source>
</reference>
<protein>
    <submittedName>
        <fullName evidence="3">ArsR family transcriptional regulator</fullName>
    </submittedName>
</protein>
<dbReference type="SMART" id="SM00418">
    <property type="entry name" value="HTH_ARSR"/>
    <property type="match status" value="1"/>
</dbReference>
<proteinExistence type="predicted"/>
<dbReference type="InterPro" id="IPR011991">
    <property type="entry name" value="ArsR-like_HTH"/>
</dbReference>
<dbReference type="PANTHER" id="PTHR39168:SF1">
    <property type="entry name" value="TRANSCRIPTIONAL REGULATORY PROTEIN"/>
    <property type="match status" value="1"/>
</dbReference>
<dbReference type="InterPro" id="IPR052543">
    <property type="entry name" value="HTH_Metal-responsive_Reg"/>
</dbReference>